<dbReference type="Proteomes" id="UP000050517">
    <property type="component" value="Unassembled WGS sequence"/>
</dbReference>
<feature type="region of interest" description="Disordered" evidence="1">
    <location>
        <begin position="523"/>
        <end position="543"/>
    </location>
</feature>
<evidence type="ECO:0000313" key="4">
    <source>
        <dbReference type="Proteomes" id="UP000050517"/>
    </source>
</evidence>
<dbReference type="PANTHER" id="PTHR35788:SF1">
    <property type="entry name" value="EXPORTED PROTEIN"/>
    <property type="match status" value="1"/>
</dbReference>
<proteinExistence type="predicted"/>
<dbReference type="PANTHER" id="PTHR35788">
    <property type="entry name" value="EXPORTED PROTEIN-RELATED"/>
    <property type="match status" value="1"/>
</dbReference>
<reference evidence="3 4" key="1">
    <citation type="submission" date="2015-10" db="EMBL/GenBank/DDBJ databases">
        <title>Corynebacteirum lowii and Corynebacterium oculi species nova, derived from human clinical disease and and emended description of Corynebacterium mastiditis.</title>
        <authorList>
            <person name="Bernard K."/>
            <person name="Pacheco A.L."/>
            <person name="Mcdougall C."/>
            <person name="Burtx T."/>
            <person name="Weibe D."/>
            <person name="Tyler S."/>
            <person name="Olson A.B."/>
            <person name="Cnockaert M."/>
            <person name="Eguchi H."/>
            <person name="Kuwahara T."/>
            <person name="Nakayama-Imaohji H."/>
            <person name="Boudewijins M."/>
            <person name="Van Hoecke F."/>
            <person name="Bernier A.-M."/>
            <person name="Vandamme P."/>
        </authorList>
    </citation>
    <scope>NUCLEOTIDE SEQUENCE [LARGE SCALE GENOMIC DNA]</scope>
    <source>
        <strain evidence="3 4">NML 130210</strain>
    </source>
</reference>
<dbReference type="OrthoDB" id="9813301at2"/>
<comment type="caution">
    <text evidence="3">The sequence shown here is derived from an EMBL/GenBank/DDBJ whole genome shotgun (WGS) entry which is preliminary data.</text>
</comment>
<dbReference type="Pfam" id="PF04294">
    <property type="entry name" value="VanW"/>
    <property type="match status" value="1"/>
</dbReference>
<sequence>MLFRGRVVTLNTVNESTDQRGSRRGLKITLWVIVGVVALAILAYAADVLMTRGTVPRGAAVGGVQIGGMSKQDAAEKLDAELGGVSARPVAVRAGELHTQFIPADSGVAPDWAATVEAAGAQSLNPVTRVRGFFDSYEVDIVSRAEDSAFTSALERVRTDLSREPRNGAVRIEAGKVAAEPAINGQSIDREELRQRVTAEWLNPKGIEVAAAVVEPDIRDDAVRAAAEGDAARAVSAPVVAQGRDGVKGVIPVERMGEVVTFSPDQGVLRTDVDLDAARAMLAQGLAGTERQRANAQISFSGGSKRVTPHVDGVTIDWEKSAHQLRERIVGTQPRQFDVVYIDEPATFTTEQAEAATFDDVVGEFSTGGYSEASGKNIALVAQAVNGALIPPGETFSLNGYTGPRGKAQGYVESGIILNGHADEAVGGGISQFATTLYNAAYFAGMTDVAHTPHSYYISRYPAGREATVYEGAIDLQFRNDSDHPVRIDTSVGGGDVTVRLMGVKTVDVESVNGGRWAQTSPQTLNLSGDKCSPSGGTPGFTTSDTRIIKDLSGAEISREETTTVYDPQPIVKCS</sequence>
<evidence type="ECO:0000259" key="2">
    <source>
        <dbReference type="Pfam" id="PF12229"/>
    </source>
</evidence>
<dbReference type="InterPro" id="IPR052913">
    <property type="entry name" value="Glycopeptide_resist_protein"/>
</dbReference>
<accession>A0A0Q0TWL8</accession>
<name>A0A0Q0TWL8_9CORY</name>
<dbReference type="STRING" id="1544416.Cocul_02287"/>
<protein>
    <submittedName>
        <fullName evidence="3">Vancomycin B-type resistance protein VanW</fullName>
    </submittedName>
</protein>
<dbReference type="EMBL" id="LKST01000004">
    <property type="protein sequence ID" value="KQB83312.1"/>
    <property type="molecule type" value="Genomic_DNA"/>
</dbReference>
<gene>
    <name evidence="3" type="primary">vanW</name>
    <name evidence="3" type="ORF">Cocul_02287</name>
</gene>
<evidence type="ECO:0000256" key="1">
    <source>
        <dbReference type="SAM" id="MobiDB-lite"/>
    </source>
</evidence>
<keyword evidence="4" id="KW-1185">Reference proteome</keyword>
<organism evidence="3 4">
    <name type="scientific">Corynebacterium oculi</name>
    <dbReference type="NCBI Taxonomy" id="1544416"/>
    <lineage>
        <taxon>Bacteria</taxon>
        <taxon>Bacillati</taxon>
        <taxon>Actinomycetota</taxon>
        <taxon>Actinomycetes</taxon>
        <taxon>Mycobacteriales</taxon>
        <taxon>Corynebacteriaceae</taxon>
        <taxon>Corynebacterium</taxon>
    </lineage>
</organism>
<dbReference type="InterPro" id="IPR007391">
    <property type="entry name" value="Vancomycin_resist_VanW"/>
</dbReference>
<dbReference type="RefSeq" id="WP_082422303.1">
    <property type="nucleotide sequence ID" value="NZ_LKST01000004.1"/>
</dbReference>
<feature type="domain" description="YoaR-like putative peptidoglycan binding" evidence="2">
    <location>
        <begin position="255"/>
        <end position="337"/>
    </location>
</feature>
<dbReference type="InterPro" id="IPR022029">
    <property type="entry name" value="YoaR-like_PG-bd"/>
</dbReference>
<dbReference type="AlphaFoldDB" id="A0A0Q0TWL8"/>
<evidence type="ECO:0000313" key="3">
    <source>
        <dbReference type="EMBL" id="KQB83312.1"/>
    </source>
</evidence>
<dbReference type="Pfam" id="PF12229">
    <property type="entry name" value="PG_binding_4"/>
    <property type="match status" value="1"/>
</dbReference>
<dbReference type="PATRIC" id="fig|1544416.3.peg.2288"/>